<accession>A0ABQ9V9J2</accession>
<dbReference type="EMBL" id="JASSZA010000007">
    <property type="protein sequence ID" value="KAK2106025.1"/>
    <property type="molecule type" value="Genomic_DNA"/>
</dbReference>
<keyword evidence="1" id="KW-0175">Coiled coil</keyword>
<keyword evidence="4" id="KW-1185">Reference proteome</keyword>
<gene>
    <name evidence="3" type="ORF">P7K49_015539</name>
</gene>
<feature type="region of interest" description="Disordered" evidence="2">
    <location>
        <begin position="306"/>
        <end position="349"/>
    </location>
</feature>
<dbReference type="Proteomes" id="UP001266305">
    <property type="component" value="Unassembled WGS sequence"/>
</dbReference>
<organism evidence="3 4">
    <name type="scientific">Saguinus oedipus</name>
    <name type="common">Cotton-top tamarin</name>
    <name type="synonym">Oedipomidas oedipus</name>
    <dbReference type="NCBI Taxonomy" id="9490"/>
    <lineage>
        <taxon>Eukaryota</taxon>
        <taxon>Metazoa</taxon>
        <taxon>Chordata</taxon>
        <taxon>Craniata</taxon>
        <taxon>Vertebrata</taxon>
        <taxon>Euteleostomi</taxon>
        <taxon>Mammalia</taxon>
        <taxon>Eutheria</taxon>
        <taxon>Euarchontoglires</taxon>
        <taxon>Primates</taxon>
        <taxon>Haplorrhini</taxon>
        <taxon>Platyrrhini</taxon>
        <taxon>Cebidae</taxon>
        <taxon>Callitrichinae</taxon>
        <taxon>Saguinus</taxon>
    </lineage>
</organism>
<feature type="coiled-coil region" evidence="1">
    <location>
        <begin position="38"/>
        <end position="111"/>
    </location>
</feature>
<evidence type="ECO:0000313" key="3">
    <source>
        <dbReference type="EMBL" id="KAK2106025.1"/>
    </source>
</evidence>
<protein>
    <submittedName>
        <fullName evidence="3">Uncharacterized protein</fullName>
    </submittedName>
</protein>
<comment type="caution">
    <text evidence="3">The sequence shown here is derived from an EMBL/GenBank/DDBJ whole genome shotgun (WGS) entry which is preliminary data.</text>
</comment>
<proteinExistence type="predicted"/>
<feature type="coiled-coil region" evidence="1">
    <location>
        <begin position="248"/>
        <end position="303"/>
    </location>
</feature>
<evidence type="ECO:0000256" key="2">
    <source>
        <dbReference type="SAM" id="MobiDB-lite"/>
    </source>
</evidence>
<evidence type="ECO:0000256" key="1">
    <source>
        <dbReference type="SAM" id="Coils"/>
    </source>
</evidence>
<sequence>MGRQCLPHSRNRRRWLLCRATGYSQDPGQPLTSAFFSLKLANEDKEQKLALLEEARTAVGKEAGELRTGLQEVERSRLEARRELQELRRQMKVLDSENTRLGRELAELQGRLALGERAEKESRREALGFRQRLLKGEASLEVMRQEVTGQAGRLVHPSSPQQEAVASTKGARAVRITQPGMVGLQSGRWGWGTGLGEAFRPHLLTSLQLQVAQRKLQEQEGEFRTRERGLLGSLEEARATEKQQLDHARGLELKLEAARAEAAELGLRLSAAEGRAQGLEAELARVEAQRRAAEAQLGGLRSALRRGLGLGRAPSPAPQPVPGSPARDAPARGKHSAGRQRRGEVGGPH</sequence>
<evidence type="ECO:0000313" key="4">
    <source>
        <dbReference type="Proteomes" id="UP001266305"/>
    </source>
</evidence>
<reference evidence="3 4" key="1">
    <citation type="submission" date="2023-05" db="EMBL/GenBank/DDBJ databases">
        <title>B98-5 Cell Line De Novo Hybrid Assembly: An Optical Mapping Approach.</title>
        <authorList>
            <person name="Kananen K."/>
            <person name="Auerbach J.A."/>
            <person name="Kautto E."/>
            <person name="Blachly J.S."/>
        </authorList>
    </citation>
    <scope>NUCLEOTIDE SEQUENCE [LARGE SCALE GENOMIC DNA]</scope>
    <source>
        <strain evidence="3">B95-8</strain>
        <tissue evidence="3">Cell line</tissue>
    </source>
</reference>
<name>A0ABQ9V9J2_SAGOE</name>